<dbReference type="InterPro" id="IPR015876">
    <property type="entry name" value="Acyl-CoA_DS"/>
</dbReference>
<dbReference type="SMART" id="SM01117">
    <property type="entry name" value="Cyt-b5"/>
    <property type="match status" value="1"/>
</dbReference>
<evidence type="ECO:0000313" key="18">
    <source>
        <dbReference type="Proteomes" id="UP001479436"/>
    </source>
</evidence>
<evidence type="ECO:0000256" key="11">
    <source>
        <dbReference type="ARBA" id="ARBA00023098"/>
    </source>
</evidence>
<keyword evidence="3 14" id="KW-0444">Lipid biosynthesis</keyword>
<keyword evidence="10 14" id="KW-0408">Iron</keyword>
<dbReference type="Pfam" id="PF00487">
    <property type="entry name" value="FA_desaturase"/>
    <property type="match status" value="1"/>
</dbReference>
<dbReference type="PANTHER" id="PTHR11351">
    <property type="entry name" value="ACYL-COA DESATURASE"/>
    <property type="match status" value="1"/>
</dbReference>
<keyword evidence="7 14" id="KW-0276">Fatty acid metabolism</keyword>
<dbReference type="PROSITE" id="PS00476">
    <property type="entry name" value="FATTY_ACID_DESATUR_1"/>
    <property type="match status" value="1"/>
</dbReference>
<feature type="domain" description="Cytochrome b5 heme-binding" evidence="16">
    <location>
        <begin position="323"/>
        <end position="402"/>
    </location>
</feature>
<keyword evidence="18" id="KW-1185">Reference proteome</keyword>
<dbReference type="Gene3D" id="3.10.120.10">
    <property type="entry name" value="Cytochrome b5-like heme/steroid binding domain"/>
    <property type="match status" value="1"/>
</dbReference>
<evidence type="ECO:0000256" key="6">
    <source>
        <dbReference type="ARBA" id="ARBA00022723"/>
    </source>
</evidence>
<evidence type="ECO:0000256" key="7">
    <source>
        <dbReference type="ARBA" id="ARBA00022832"/>
    </source>
</evidence>
<sequence length="409" mass="46384">MATMKAQQNVKESSQIPWNTLPLHKRIHWIHTVLLTLTPLIAIYGYLTTPILTKTLIWSVVYYFMTGIGITGGYHRLWSHKSYSAALPLQLAYAFVGAGAVQGSIKWWSRGHRAHHRHTDTDKDPYSAQKGLLYSHIGWLIMKPEPGAIGYADTSDLNKDPVVTVQHKYYAYLALFAGFIFPTLVAGFGWGDWRGGYFFAAVARLVFLHHSTFCVNSLAHYLGEQSFDDKHSPRDHIITALVTFGEGYHNFHHEFPQDYRNAIKFYQYDPTKWFIRTCSFIGLTYNLKCFPKNEITKGQVQMAEKKIGDIKKTLNWGKSLNELPRYTFEEYQNKVKESGHAWIVINGIIHDVADFIEDHPGGQALIKSGIGKDATEAFTGGVYDHSNGAKNLITTMRVGVIHNPNSKEE</sequence>
<evidence type="ECO:0000256" key="9">
    <source>
        <dbReference type="ARBA" id="ARBA00023002"/>
    </source>
</evidence>
<comment type="subcellular location">
    <subcellularLocation>
        <location evidence="1">Membrane</location>
        <topology evidence="1">Multi-pass membrane protein</topology>
    </subcellularLocation>
</comment>
<keyword evidence="14" id="KW-0813">Transport</keyword>
<dbReference type="InterPro" id="IPR036400">
    <property type="entry name" value="Cyt_B5-like_heme/steroid_sf"/>
</dbReference>
<accession>A0ABR2WLP4</accession>
<dbReference type="InterPro" id="IPR009160">
    <property type="entry name" value="Acyl-CoA_deSatase_haem/ster-bd"/>
</dbReference>
<feature type="transmembrane region" description="Helical" evidence="15">
    <location>
        <begin position="56"/>
        <end position="75"/>
    </location>
</feature>
<organism evidence="17 18">
    <name type="scientific">Basidiobolus ranarum</name>
    <dbReference type="NCBI Taxonomy" id="34480"/>
    <lineage>
        <taxon>Eukaryota</taxon>
        <taxon>Fungi</taxon>
        <taxon>Fungi incertae sedis</taxon>
        <taxon>Zoopagomycota</taxon>
        <taxon>Entomophthoromycotina</taxon>
        <taxon>Basidiobolomycetes</taxon>
        <taxon>Basidiobolales</taxon>
        <taxon>Basidiobolaceae</taxon>
        <taxon>Basidiobolus</taxon>
    </lineage>
</organism>
<evidence type="ECO:0000256" key="14">
    <source>
        <dbReference type="PIRNR" id="PIRNR000345"/>
    </source>
</evidence>
<comment type="cofactor">
    <cofactor evidence="14">
        <name>Fe(2+)</name>
        <dbReference type="ChEBI" id="CHEBI:29033"/>
    </cofactor>
    <text evidence="14">Expected to bind 2 Fe(2+) ions per subunit.</text>
</comment>
<dbReference type="PROSITE" id="PS00191">
    <property type="entry name" value="CYTOCHROME_B5_1"/>
    <property type="match status" value="1"/>
</dbReference>
<dbReference type="SUPFAM" id="SSF55856">
    <property type="entry name" value="Cytochrome b5-like heme/steroid binding domain"/>
    <property type="match status" value="1"/>
</dbReference>
<evidence type="ECO:0000256" key="10">
    <source>
        <dbReference type="ARBA" id="ARBA00023004"/>
    </source>
</evidence>
<keyword evidence="11 14" id="KW-0443">Lipid metabolism</keyword>
<comment type="caution">
    <text evidence="17">The sequence shown here is derived from an EMBL/GenBank/DDBJ whole genome shotgun (WGS) entry which is preliminary data.</text>
</comment>
<dbReference type="PRINTS" id="PR00075">
    <property type="entry name" value="FACDDSATRASE"/>
</dbReference>
<evidence type="ECO:0000256" key="8">
    <source>
        <dbReference type="ARBA" id="ARBA00022989"/>
    </source>
</evidence>
<evidence type="ECO:0000256" key="1">
    <source>
        <dbReference type="ARBA" id="ARBA00004141"/>
    </source>
</evidence>
<evidence type="ECO:0000256" key="4">
    <source>
        <dbReference type="ARBA" id="ARBA00022617"/>
    </source>
</evidence>
<keyword evidence="6 14" id="KW-0479">Metal-binding</keyword>
<keyword evidence="13 14" id="KW-0275">Fatty acid biosynthesis</keyword>
<keyword evidence="9 14" id="KW-0560">Oxidoreductase</keyword>
<dbReference type="GO" id="GO:0004768">
    <property type="term" value="F:stearoyl-CoA 9-desaturase activity"/>
    <property type="evidence" value="ECO:0007669"/>
    <property type="project" value="UniProtKB-EC"/>
</dbReference>
<reference evidence="17 18" key="1">
    <citation type="submission" date="2023-04" db="EMBL/GenBank/DDBJ databases">
        <title>Genome of Basidiobolus ranarum AG-B5.</title>
        <authorList>
            <person name="Stajich J.E."/>
            <person name="Carter-House D."/>
            <person name="Gryganskyi A."/>
        </authorList>
    </citation>
    <scope>NUCLEOTIDE SEQUENCE [LARGE SCALE GENOMIC DNA]</scope>
    <source>
        <strain evidence="17 18">AG-B5</strain>
    </source>
</reference>
<comment type="function">
    <text evidence="14">Stearoyl-CoA desaturase that utilizes O(2) and electrons from reduced cytochrome b5 to introduce the first double bond into saturated fatty acyl-CoA substrates.</text>
</comment>
<dbReference type="PROSITE" id="PS50255">
    <property type="entry name" value="CYTOCHROME_B5_2"/>
    <property type="match status" value="1"/>
</dbReference>
<comment type="similarity">
    <text evidence="2 14">Belongs to the fatty acid desaturase type 1 family.</text>
</comment>
<evidence type="ECO:0000256" key="2">
    <source>
        <dbReference type="ARBA" id="ARBA00009295"/>
    </source>
</evidence>
<dbReference type="CDD" id="cd03505">
    <property type="entry name" value="Delta9-FADS-like"/>
    <property type="match status" value="1"/>
</dbReference>
<evidence type="ECO:0000256" key="5">
    <source>
        <dbReference type="ARBA" id="ARBA00022692"/>
    </source>
</evidence>
<dbReference type="PIRSF" id="PIRSF000345">
    <property type="entry name" value="OLE1"/>
    <property type="match status" value="1"/>
</dbReference>
<feature type="transmembrane region" description="Helical" evidence="15">
    <location>
        <begin position="169"/>
        <end position="191"/>
    </location>
</feature>
<protein>
    <recommendedName>
        <fullName evidence="14">Acyl-CoA desaturase</fullName>
        <ecNumber evidence="14">1.14.19.1</ecNumber>
    </recommendedName>
</protein>
<keyword evidence="4 14" id="KW-0349">Heme</keyword>
<evidence type="ECO:0000256" key="3">
    <source>
        <dbReference type="ARBA" id="ARBA00022516"/>
    </source>
</evidence>
<dbReference type="EC" id="1.14.19.1" evidence="14"/>
<dbReference type="Pfam" id="PF00173">
    <property type="entry name" value="Cyt-b5"/>
    <property type="match status" value="1"/>
</dbReference>
<evidence type="ECO:0000259" key="16">
    <source>
        <dbReference type="PROSITE" id="PS50255"/>
    </source>
</evidence>
<dbReference type="EMBL" id="JASJQH010000950">
    <property type="protein sequence ID" value="KAK9762463.1"/>
    <property type="molecule type" value="Genomic_DNA"/>
</dbReference>
<keyword evidence="14" id="KW-0249">Electron transport</keyword>
<dbReference type="InterPro" id="IPR001522">
    <property type="entry name" value="FADS-1_CS"/>
</dbReference>
<dbReference type="InterPro" id="IPR001199">
    <property type="entry name" value="Cyt_B5-like_heme/steroid-bd"/>
</dbReference>
<keyword evidence="8 15" id="KW-1133">Transmembrane helix</keyword>
<evidence type="ECO:0000256" key="12">
    <source>
        <dbReference type="ARBA" id="ARBA00023136"/>
    </source>
</evidence>
<gene>
    <name evidence="17" type="primary">OLE1_4</name>
    <name evidence="17" type="ORF">K7432_011776</name>
</gene>
<comment type="catalytic activity">
    <reaction evidence="14">
        <text>octadecanoyl-CoA + 2 Fe(II)-[cytochrome b5] + O2 + 2 H(+) = (9Z)-octadecenoyl-CoA + 2 Fe(III)-[cytochrome b5] + 2 H2O</text>
        <dbReference type="Rhea" id="RHEA:19721"/>
        <dbReference type="Rhea" id="RHEA-COMP:10438"/>
        <dbReference type="Rhea" id="RHEA-COMP:10439"/>
        <dbReference type="ChEBI" id="CHEBI:15377"/>
        <dbReference type="ChEBI" id="CHEBI:15378"/>
        <dbReference type="ChEBI" id="CHEBI:15379"/>
        <dbReference type="ChEBI" id="CHEBI:29033"/>
        <dbReference type="ChEBI" id="CHEBI:29034"/>
        <dbReference type="ChEBI" id="CHEBI:57387"/>
        <dbReference type="ChEBI" id="CHEBI:57394"/>
        <dbReference type="EC" id="1.14.19.1"/>
    </reaction>
</comment>
<name>A0ABR2WLP4_9FUNG</name>
<feature type="transmembrane region" description="Helical" evidence="15">
    <location>
        <begin position="87"/>
        <end position="108"/>
    </location>
</feature>
<dbReference type="PANTHER" id="PTHR11351:SF31">
    <property type="entry name" value="DESATURASE 1, ISOFORM A-RELATED"/>
    <property type="match status" value="1"/>
</dbReference>
<dbReference type="Proteomes" id="UP001479436">
    <property type="component" value="Unassembled WGS sequence"/>
</dbReference>
<dbReference type="PRINTS" id="PR00363">
    <property type="entry name" value="CYTOCHROMEB5"/>
</dbReference>
<keyword evidence="12 15" id="KW-0472">Membrane</keyword>
<evidence type="ECO:0000256" key="15">
    <source>
        <dbReference type="SAM" id="Phobius"/>
    </source>
</evidence>
<evidence type="ECO:0000256" key="13">
    <source>
        <dbReference type="ARBA" id="ARBA00023160"/>
    </source>
</evidence>
<dbReference type="InterPro" id="IPR005804">
    <property type="entry name" value="FA_desaturase_dom"/>
</dbReference>
<evidence type="ECO:0000313" key="17">
    <source>
        <dbReference type="EMBL" id="KAK9762463.1"/>
    </source>
</evidence>
<dbReference type="InterPro" id="IPR018506">
    <property type="entry name" value="Cyt_B5_heme-BS"/>
</dbReference>
<keyword evidence="5 15" id="KW-0812">Transmembrane</keyword>
<feature type="transmembrane region" description="Helical" evidence="15">
    <location>
        <begin position="27"/>
        <end position="47"/>
    </location>
</feature>
<proteinExistence type="inferred from homology"/>